<proteinExistence type="predicted"/>
<sequence>RTPSFPAQPPGLQDSAPAKAIAARHAVWKAKLPAGDKDLWAALTAMDGTAQAELFAHCASQAVNAIFEPANRVHQ</sequence>
<protein>
    <submittedName>
        <fullName evidence="1">Uncharacterized protein</fullName>
    </submittedName>
</protein>
<feature type="non-terminal residue" evidence="1">
    <location>
        <position position="75"/>
    </location>
</feature>
<gene>
    <name evidence="1" type="ORF">S03H2_26896</name>
</gene>
<dbReference type="EMBL" id="BARU01015819">
    <property type="protein sequence ID" value="GAH55676.1"/>
    <property type="molecule type" value="Genomic_DNA"/>
</dbReference>
<evidence type="ECO:0000313" key="1">
    <source>
        <dbReference type="EMBL" id="GAH55676.1"/>
    </source>
</evidence>
<accession>X1GCQ9</accession>
<dbReference type="AlphaFoldDB" id="X1GCQ9"/>
<comment type="caution">
    <text evidence="1">The sequence shown here is derived from an EMBL/GenBank/DDBJ whole genome shotgun (WGS) entry which is preliminary data.</text>
</comment>
<organism evidence="1">
    <name type="scientific">marine sediment metagenome</name>
    <dbReference type="NCBI Taxonomy" id="412755"/>
    <lineage>
        <taxon>unclassified sequences</taxon>
        <taxon>metagenomes</taxon>
        <taxon>ecological metagenomes</taxon>
    </lineage>
</organism>
<feature type="non-terminal residue" evidence="1">
    <location>
        <position position="1"/>
    </location>
</feature>
<reference evidence="1" key="1">
    <citation type="journal article" date="2014" name="Front. Microbiol.">
        <title>High frequency of phylogenetically diverse reductive dehalogenase-homologous genes in deep subseafloor sedimentary metagenomes.</title>
        <authorList>
            <person name="Kawai M."/>
            <person name="Futagami T."/>
            <person name="Toyoda A."/>
            <person name="Takaki Y."/>
            <person name="Nishi S."/>
            <person name="Hori S."/>
            <person name="Arai W."/>
            <person name="Tsubouchi T."/>
            <person name="Morono Y."/>
            <person name="Uchiyama I."/>
            <person name="Ito T."/>
            <person name="Fujiyama A."/>
            <person name="Inagaki F."/>
            <person name="Takami H."/>
        </authorList>
    </citation>
    <scope>NUCLEOTIDE SEQUENCE</scope>
    <source>
        <strain evidence="1">Expedition CK06-06</strain>
    </source>
</reference>
<name>X1GCQ9_9ZZZZ</name>